<sequence length="311" mass="35685">MKIKTRAINIILAFLIIGCASDTILIKKIKQENKKESSELIEKDNTLWNQSGALGFKPIHYAAEYGDIELVKKLIQKGANVNEKTGTFFSGSTKDGNLTPLHLAIEYGHLEVAKLLIENGADINSQTYRNYTILTIVWKKAWLAKDLEKLKKEIEFVSSLNTNLEFSDNPLANYIISYYPTLFNNIDLFQSYMQKNLYLNCCNRVASPMLGFANLDSKKQQERQVSLEILKIILEKDIDLNIQNPKEGLSNRTGFQRVFGYENKEATEAKALILKKYPNILTPESKFISSGREFSYFVYDVLIGWWLNFFF</sequence>
<keyword evidence="1" id="KW-0677">Repeat</keyword>
<evidence type="ECO:0000256" key="2">
    <source>
        <dbReference type="ARBA" id="ARBA00023043"/>
    </source>
</evidence>
<comment type="caution">
    <text evidence="4">The sequence shown here is derived from an EMBL/GenBank/DDBJ whole genome shotgun (WGS) entry which is preliminary data.</text>
</comment>
<evidence type="ECO:0000256" key="1">
    <source>
        <dbReference type="ARBA" id="ARBA00022737"/>
    </source>
</evidence>
<evidence type="ECO:0000313" key="5">
    <source>
        <dbReference type="Proteomes" id="UP000297567"/>
    </source>
</evidence>
<gene>
    <name evidence="4" type="ORF">EHQ62_03540</name>
</gene>
<dbReference type="RefSeq" id="WP_135640863.1">
    <property type="nucleotide sequence ID" value="NZ_RQGH01000009.1"/>
</dbReference>
<dbReference type="SMART" id="SM00248">
    <property type="entry name" value="ANK"/>
    <property type="match status" value="2"/>
</dbReference>
<dbReference type="AlphaFoldDB" id="A0A4Z1AA44"/>
<evidence type="ECO:0000313" key="4">
    <source>
        <dbReference type="EMBL" id="TGL74046.1"/>
    </source>
</evidence>
<dbReference type="PANTHER" id="PTHR24198:SF165">
    <property type="entry name" value="ANKYRIN REPEAT-CONTAINING PROTEIN-RELATED"/>
    <property type="match status" value="1"/>
</dbReference>
<evidence type="ECO:0000256" key="3">
    <source>
        <dbReference type="PROSITE-ProRule" id="PRU00023"/>
    </source>
</evidence>
<keyword evidence="2 3" id="KW-0040">ANK repeat</keyword>
<name>A0A4Z1AA44_9LEPT</name>
<dbReference type="InterPro" id="IPR036770">
    <property type="entry name" value="Ankyrin_rpt-contain_sf"/>
</dbReference>
<dbReference type="PANTHER" id="PTHR24198">
    <property type="entry name" value="ANKYRIN REPEAT AND PROTEIN KINASE DOMAIN-CONTAINING PROTEIN"/>
    <property type="match status" value="1"/>
</dbReference>
<organism evidence="4 5">
    <name type="scientific">Leptospira jelokensis</name>
    <dbReference type="NCBI Taxonomy" id="2484931"/>
    <lineage>
        <taxon>Bacteria</taxon>
        <taxon>Pseudomonadati</taxon>
        <taxon>Spirochaetota</taxon>
        <taxon>Spirochaetia</taxon>
        <taxon>Leptospirales</taxon>
        <taxon>Leptospiraceae</taxon>
        <taxon>Leptospira</taxon>
    </lineage>
</organism>
<feature type="repeat" description="ANK" evidence="3">
    <location>
        <begin position="54"/>
        <end position="86"/>
    </location>
</feature>
<dbReference type="PROSITE" id="PS51257">
    <property type="entry name" value="PROKAR_LIPOPROTEIN"/>
    <property type="match status" value="1"/>
</dbReference>
<keyword evidence="5" id="KW-1185">Reference proteome</keyword>
<dbReference type="SUPFAM" id="SSF48403">
    <property type="entry name" value="Ankyrin repeat"/>
    <property type="match status" value="1"/>
</dbReference>
<protein>
    <submittedName>
        <fullName evidence="4">Ankyrin repeat domain-containing protein</fullName>
    </submittedName>
</protein>
<dbReference type="PROSITE" id="PS50088">
    <property type="entry name" value="ANK_REPEAT"/>
    <property type="match status" value="2"/>
</dbReference>
<reference evidence="4" key="1">
    <citation type="journal article" date="2019" name="PLoS Negl. Trop. Dis.">
        <title>Revisiting the worldwide diversity of Leptospira species in the environment.</title>
        <authorList>
            <person name="Vincent A.T."/>
            <person name="Schiettekatte O."/>
            <person name="Bourhy P."/>
            <person name="Veyrier F.J."/>
            <person name="Picardeau M."/>
        </authorList>
    </citation>
    <scope>NUCLEOTIDE SEQUENCE [LARGE SCALE GENOMIC DNA]</scope>
    <source>
        <strain evidence="4">201702451</strain>
    </source>
</reference>
<dbReference type="InterPro" id="IPR002110">
    <property type="entry name" value="Ankyrin_rpt"/>
</dbReference>
<dbReference type="Gene3D" id="1.25.40.20">
    <property type="entry name" value="Ankyrin repeat-containing domain"/>
    <property type="match status" value="1"/>
</dbReference>
<dbReference type="Pfam" id="PF00023">
    <property type="entry name" value="Ank"/>
    <property type="match status" value="2"/>
</dbReference>
<dbReference type="Proteomes" id="UP000297567">
    <property type="component" value="Unassembled WGS sequence"/>
</dbReference>
<accession>A0A4Z1AA44</accession>
<dbReference type="EMBL" id="RQGH01000009">
    <property type="protein sequence ID" value="TGL74046.1"/>
    <property type="molecule type" value="Genomic_DNA"/>
</dbReference>
<dbReference type="PRINTS" id="PR01415">
    <property type="entry name" value="ANKYRIN"/>
</dbReference>
<proteinExistence type="predicted"/>
<feature type="repeat" description="ANK" evidence="3">
    <location>
        <begin position="96"/>
        <end position="128"/>
    </location>
</feature>
<dbReference type="PROSITE" id="PS50297">
    <property type="entry name" value="ANK_REP_REGION"/>
    <property type="match status" value="2"/>
</dbReference>